<evidence type="ECO:0000259" key="1">
    <source>
        <dbReference type="Pfam" id="PF00534"/>
    </source>
</evidence>
<reference evidence="3 4" key="1">
    <citation type="submission" date="2021-01" db="EMBL/GenBank/DDBJ databases">
        <title>Belnapia mucosa sp. nov. and Belnapia arida sp. nov., isolated from the Tabernas Desert (Almeria, Spain).</title>
        <authorList>
            <person name="Molina-Menor E."/>
            <person name="Vidal-Verdu A."/>
            <person name="Calonge A."/>
            <person name="Satari L."/>
            <person name="Pereto Magraner J."/>
            <person name="Porcar Miralles M."/>
        </authorList>
    </citation>
    <scope>NUCLEOTIDE SEQUENCE [LARGE SCALE GENOMIC DNA]</scope>
    <source>
        <strain evidence="3 4">T6</strain>
    </source>
</reference>
<dbReference type="Pfam" id="PF13579">
    <property type="entry name" value="Glyco_trans_4_4"/>
    <property type="match status" value="1"/>
</dbReference>
<accession>A0ABS1V4G2</accession>
<dbReference type="RefSeq" id="WP_202826438.1">
    <property type="nucleotide sequence ID" value="NZ_JAEUXJ010000005.1"/>
</dbReference>
<dbReference type="Pfam" id="PF00534">
    <property type="entry name" value="Glycos_transf_1"/>
    <property type="match status" value="1"/>
</dbReference>
<proteinExistence type="predicted"/>
<dbReference type="EMBL" id="JAEUXJ010000005">
    <property type="protein sequence ID" value="MBL6456477.1"/>
    <property type="molecule type" value="Genomic_DNA"/>
</dbReference>
<feature type="domain" description="Glycosyl transferase family 1" evidence="1">
    <location>
        <begin position="184"/>
        <end position="348"/>
    </location>
</feature>
<dbReference type="PANTHER" id="PTHR45947">
    <property type="entry name" value="SULFOQUINOVOSYL TRANSFERASE SQD2"/>
    <property type="match status" value="1"/>
</dbReference>
<dbReference type="Gene3D" id="3.40.50.2000">
    <property type="entry name" value="Glycogen Phosphorylase B"/>
    <property type="match status" value="2"/>
</dbReference>
<dbReference type="InterPro" id="IPR050194">
    <property type="entry name" value="Glycosyltransferase_grp1"/>
</dbReference>
<gene>
    <name evidence="3" type="ORF">JMJ55_14175</name>
</gene>
<sequence length="369" mass="39806">MKLAEVTNVDFSLRHFLLPLMRGARARGHEVVGLCAEGPLLDLPREEGFRVIPVPMARSLNPLAQARCLRALHRIFREERFDLVHAHMPISGLLARTAAKAAGVPRIAYTCHGFLFNQPGPAWRRGLSLALERAAGRITDTFLTVSEEEAGDARRLGIHPGAVPVLNGRDPALFRPDPAARAALRAEFGVGEADCVILAVSRLVRHKGYPELLEAMKAVPGAHLWVVGERLATDHGDDLEPHFARAEAVLGPRLRRLGYRHDVARVMAAADAFALPSHFEGLPMSIIEAMLCGLPVVATDIRGSREMVAEGETGFLVPPATVAPLAAALTRLAGDAALRARMGAAGRARAVERFDEAKVVGRTLDLLGL</sequence>
<protein>
    <submittedName>
        <fullName evidence="3">Glycosyltransferase family 4 protein</fullName>
    </submittedName>
</protein>
<comment type="caution">
    <text evidence="3">The sequence shown here is derived from an EMBL/GenBank/DDBJ whole genome shotgun (WGS) entry which is preliminary data.</text>
</comment>
<dbReference type="PANTHER" id="PTHR45947:SF3">
    <property type="entry name" value="SULFOQUINOVOSYL TRANSFERASE SQD2"/>
    <property type="match status" value="1"/>
</dbReference>
<dbReference type="InterPro" id="IPR001296">
    <property type="entry name" value="Glyco_trans_1"/>
</dbReference>
<organism evidence="3 4">
    <name type="scientific">Belnapia mucosa</name>
    <dbReference type="NCBI Taxonomy" id="2804532"/>
    <lineage>
        <taxon>Bacteria</taxon>
        <taxon>Pseudomonadati</taxon>
        <taxon>Pseudomonadota</taxon>
        <taxon>Alphaproteobacteria</taxon>
        <taxon>Acetobacterales</taxon>
        <taxon>Roseomonadaceae</taxon>
        <taxon>Belnapia</taxon>
    </lineage>
</organism>
<dbReference type="Proteomes" id="UP000606490">
    <property type="component" value="Unassembled WGS sequence"/>
</dbReference>
<evidence type="ECO:0000259" key="2">
    <source>
        <dbReference type="Pfam" id="PF13579"/>
    </source>
</evidence>
<name>A0ABS1V4G2_9PROT</name>
<keyword evidence="4" id="KW-1185">Reference proteome</keyword>
<dbReference type="SUPFAM" id="SSF53756">
    <property type="entry name" value="UDP-Glycosyltransferase/glycogen phosphorylase"/>
    <property type="match status" value="1"/>
</dbReference>
<evidence type="ECO:0000313" key="4">
    <source>
        <dbReference type="Proteomes" id="UP000606490"/>
    </source>
</evidence>
<dbReference type="InterPro" id="IPR028098">
    <property type="entry name" value="Glyco_trans_4-like_N"/>
</dbReference>
<feature type="domain" description="Glycosyltransferase subfamily 4-like N-terminal" evidence="2">
    <location>
        <begin position="18"/>
        <end position="163"/>
    </location>
</feature>
<dbReference type="CDD" id="cd03808">
    <property type="entry name" value="GT4_CapM-like"/>
    <property type="match status" value="1"/>
</dbReference>
<evidence type="ECO:0000313" key="3">
    <source>
        <dbReference type="EMBL" id="MBL6456477.1"/>
    </source>
</evidence>